<dbReference type="PANTHER" id="PTHR33021:SF498">
    <property type="entry name" value="UMECYANIN-LIKE"/>
    <property type="match status" value="1"/>
</dbReference>
<name>A0A8T1QXA9_CARIL</name>
<sequence length="165" mass="17638">MASRMGSIGCLVAVVALLKFATVTSAGFYEVGDSLGWNVPPNTSYYSDWATNKTFFLGDQFSFNWTGTHNLAEVSKADYDNCTKVSSYFGSPLIFTPQSTGSHYFICTVDDHCERGQKVALTVFTPDFTVGSPAEPPVSSASSLTASALFAVLSTAVPIMISLLT</sequence>
<keyword evidence="3" id="KW-0812">Transmembrane</keyword>
<keyword evidence="2" id="KW-0325">Glycoprotein</keyword>
<dbReference type="Pfam" id="PF02298">
    <property type="entry name" value="Cu_bind_like"/>
    <property type="match status" value="1"/>
</dbReference>
<evidence type="ECO:0000313" key="6">
    <source>
        <dbReference type="EMBL" id="KAG6658602.1"/>
    </source>
</evidence>
<accession>A0A8T1QXA9</accession>
<feature type="chain" id="PRO_5035809058" description="Phytocyanin domain-containing protein" evidence="4">
    <location>
        <begin position="27"/>
        <end position="165"/>
    </location>
</feature>
<evidence type="ECO:0000259" key="5">
    <source>
        <dbReference type="PROSITE" id="PS51485"/>
    </source>
</evidence>
<dbReference type="FunFam" id="2.60.40.420:FF:000034">
    <property type="entry name" value="Cupredoxin superfamily protein"/>
    <property type="match status" value="1"/>
</dbReference>
<evidence type="ECO:0000256" key="1">
    <source>
        <dbReference type="ARBA" id="ARBA00023157"/>
    </source>
</evidence>
<comment type="caution">
    <text evidence="6">The sequence shown here is derived from an EMBL/GenBank/DDBJ whole genome shotgun (WGS) entry which is preliminary data.</text>
</comment>
<evidence type="ECO:0000313" key="7">
    <source>
        <dbReference type="Proteomes" id="UP000811609"/>
    </source>
</evidence>
<keyword evidence="4" id="KW-0732">Signal</keyword>
<feature type="domain" description="Phytocyanin" evidence="5">
    <location>
        <begin position="27"/>
        <end position="125"/>
    </location>
</feature>
<keyword evidence="7" id="KW-1185">Reference proteome</keyword>
<evidence type="ECO:0000256" key="3">
    <source>
        <dbReference type="SAM" id="Phobius"/>
    </source>
</evidence>
<dbReference type="AlphaFoldDB" id="A0A8T1QXA9"/>
<dbReference type="GO" id="GO:0005886">
    <property type="term" value="C:plasma membrane"/>
    <property type="evidence" value="ECO:0007669"/>
    <property type="project" value="TreeGrafter"/>
</dbReference>
<reference evidence="6" key="1">
    <citation type="submission" date="2020-12" db="EMBL/GenBank/DDBJ databases">
        <title>WGS assembly of Carya illinoinensis cv. Pawnee.</title>
        <authorList>
            <person name="Platts A."/>
            <person name="Shu S."/>
            <person name="Wright S."/>
            <person name="Barry K."/>
            <person name="Edger P."/>
            <person name="Pires J.C."/>
            <person name="Schmutz J."/>
        </authorList>
    </citation>
    <scope>NUCLEOTIDE SEQUENCE</scope>
    <source>
        <tissue evidence="6">Leaf</tissue>
    </source>
</reference>
<dbReference type="GO" id="GO:0009055">
    <property type="term" value="F:electron transfer activity"/>
    <property type="evidence" value="ECO:0007669"/>
    <property type="project" value="InterPro"/>
</dbReference>
<dbReference type="PANTHER" id="PTHR33021">
    <property type="entry name" value="BLUE COPPER PROTEIN"/>
    <property type="match status" value="1"/>
</dbReference>
<dbReference type="EMBL" id="CM031812">
    <property type="protein sequence ID" value="KAG6658602.1"/>
    <property type="molecule type" value="Genomic_DNA"/>
</dbReference>
<gene>
    <name evidence="6" type="ORF">CIPAW_04G173100</name>
</gene>
<dbReference type="InterPro" id="IPR003245">
    <property type="entry name" value="Phytocyanin_dom"/>
</dbReference>
<feature type="signal peptide" evidence="4">
    <location>
        <begin position="1"/>
        <end position="26"/>
    </location>
</feature>
<proteinExistence type="predicted"/>
<evidence type="ECO:0000256" key="2">
    <source>
        <dbReference type="ARBA" id="ARBA00023180"/>
    </source>
</evidence>
<dbReference type="SUPFAM" id="SSF49503">
    <property type="entry name" value="Cupredoxins"/>
    <property type="match status" value="1"/>
</dbReference>
<dbReference type="PROSITE" id="PS51485">
    <property type="entry name" value="PHYTOCYANIN"/>
    <property type="match status" value="1"/>
</dbReference>
<organism evidence="6 7">
    <name type="scientific">Carya illinoinensis</name>
    <name type="common">Pecan</name>
    <dbReference type="NCBI Taxonomy" id="32201"/>
    <lineage>
        <taxon>Eukaryota</taxon>
        <taxon>Viridiplantae</taxon>
        <taxon>Streptophyta</taxon>
        <taxon>Embryophyta</taxon>
        <taxon>Tracheophyta</taxon>
        <taxon>Spermatophyta</taxon>
        <taxon>Magnoliopsida</taxon>
        <taxon>eudicotyledons</taxon>
        <taxon>Gunneridae</taxon>
        <taxon>Pentapetalae</taxon>
        <taxon>rosids</taxon>
        <taxon>fabids</taxon>
        <taxon>Fagales</taxon>
        <taxon>Juglandaceae</taxon>
        <taxon>Carya</taxon>
    </lineage>
</organism>
<keyword evidence="3" id="KW-0472">Membrane</keyword>
<dbReference type="InterPro" id="IPR008972">
    <property type="entry name" value="Cupredoxin"/>
</dbReference>
<keyword evidence="1" id="KW-1015">Disulfide bond</keyword>
<dbReference type="OrthoDB" id="2015260at2759"/>
<feature type="transmembrane region" description="Helical" evidence="3">
    <location>
        <begin position="144"/>
        <end position="164"/>
    </location>
</feature>
<keyword evidence="3" id="KW-1133">Transmembrane helix</keyword>
<dbReference type="InterPro" id="IPR039391">
    <property type="entry name" value="Phytocyanin-like"/>
</dbReference>
<protein>
    <recommendedName>
        <fullName evidence="5">Phytocyanin domain-containing protein</fullName>
    </recommendedName>
</protein>
<dbReference type="Gene3D" id="2.60.40.420">
    <property type="entry name" value="Cupredoxins - blue copper proteins"/>
    <property type="match status" value="1"/>
</dbReference>
<dbReference type="Proteomes" id="UP000811609">
    <property type="component" value="Chromosome 4"/>
</dbReference>
<evidence type="ECO:0000256" key="4">
    <source>
        <dbReference type="SAM" id="SignalP"/>
    </source>
</evidence>